<accession>A0A1H0Q4C9</accession>
<dbReference type="InterPro" id="IPR000866">
    <property type="entry name" value="AhpC/TSA"/>
</dbReference>
<evidence type="ECO:0000313" key="3">
    <source>
        <dbReference type="EMBL" id="SDP12262.1"/>
    </source>
</evidence>
<evidence type="ECO:0000259" key="2">
    <source>
        <dbReference type="Pfam" id="PF00578"/>
    </source>
</evidence>
<organism evidence="3 4">
    <name type="scientific">Litchfieldia salsa</name>
    <dbReference type="NCBI Taxonomy" id="930152"/>
    <lineage>
        <taxon>Bacteria</taxon>
        <taxon>Bacillati</taxon>
        <taxon>Bacillota</taxon>
        <taxon>Bacilli</taxon>
        <taxon>Bacillales</taxon>
        <taxon>Bacillaceae</taxon>
        <taxon>Litchfieldia</taxon>
    </lineage>
</organism>
<dbReference type="Pfam" id="PF00578">
    <property type="entry name" value="AhpC-TSA"/>
    <property type="match status" value="1"/>
</dbReference>
<dbReference type="STRING" id="930152.SAMN05216565_101597"/>
<sequence>MPQGATETSTLKVGDQAPDFTLDAHGNRKVTLSDFRGKNNVFLCFYPLDWTPV</sequence>
<dbReference type="InterPro" id="IPR036249">
    <property type="entry name" value="Thioredoxin-like_sf"/>
</dbReference>
<dbReference type="SUPFAM" id="SSF52833">
    <property type="entry name" value="Thioredoxin-like"/>
    <property type="match status" value="1"/>
</dbReference>
<keyword evidence="1" id="KW-1015">Disulfide bond</keyword>
<dbReference type="EMBL" id="FNJU01000001">
    <property type="protein sequence ID" value="SDP12262.1"/>
    <property type="molecule type" value="Genomic_DNA"/>
</dbReference>
<evidence type="ECO:0000256" key="1">
    <source>
        <dbReference type="ARBA" id="ARBA00023157"/>
    </source>
</evidence>
<gene>
    <name evidence="3" type="ORF">SAMN05216565_101597</name>
</gene>
<evidence type="ECO:0000313" key="4">
    <source>
        <dbReference type="Proteomes" id="UP000199159"/>
    </source>
</evidence>
<reference evidence="4" key="1">
    <citation type="submission" date="2016-10" db="EMBL/GenBank/DDBJ databases">
        <authorList>
            <person name="Varghese N."/>
            <person name="Submissions S."/>
        </authorList>
    </citation>
    <scope>NUCLEOTIDE SEQUENCE [LARGE SCALE GENOMIC DNA]</scope>
    <source>
        <strain evidence="4">IBRC-M10078</strain>
    </source>
</reference>
<keyword evidence="4" id="KW-1185">Reference proteome</keyword>
<dbReference type="Gene3D" id="3.40.30.10">
    <property type="entry name" value="Glutaredoxin"/>
    <property type="match status" value="1"/>
</dbReference>
<proteinExistence type="predicted"/>
<feature type="domain" description="Alkyl hydroperoxide reductase subunit C/ Thiol specific antioxidant" evidence="2">
    <location>
        <begin position="13"/>
        <end position="53"/>
    </location>
</feature>
<dbReference type="Proteomes" id="UP000199159">
    <property type="component" value="Unassembled WGS sequence"/>
</dbReference>
<name>A0A1H0Q4C9_9BACI</name>
<dbReference type="GO" id="GO:0016209">
    <property type="term" value="F:antioxidant activity"/>
    <property type="evidence" value="ECO:0007669"/>
    <property type="project" value="InterPro"/>
</dbReference>
<dbReference type="GO" id="GO:0016491">
    <property type="term" value="F:oxidoreductase activity"/>
    <property type="evidence" value="ECO:0007669"/>
    <property type="project" value="InterPro"/>
</dbReference>
<dbReference type="AlphaFoldDB" id="A0A1H0Q4C9"/>
<protein>
    <submittedName>
        <fullName evidence="3">AhpC/TSA family protein</fullName>
    </submittedName>
</protein>